<dbReference type="EMBL" id="JBHUPE010000001">
    <property type="protein sequence ID" value="MFD2902560.1"/>
    <property type="molecule type" value="Genomic_DNA"/>
</dbReference>
<dbReference type="Proteomes" id="UP001597509">
    <property type="component" value="Unassembled WGS sequence"/>
</dbReference>
<dbReference type="InterPro" id="IPR058238">
    <property type="entry name" value="Lant_leader_dom"/>
</dbReference>
<sequence length="72" mass="7253">MKKKLKLNKQSISNLDEKALSNLRGGIGLGALDDSCCGGDYSCSKSSFAGVATGAALVTVDPSAALCSAIKC</sequence>
<gene>
    <name evidence="1" type="ORF">ACFS6I_01390</name>
</gene>
<proteinExistence type="predicted"/>
<keyword evidence="2" id="KW-1185">Reference proteome</keyword>
<protein>
    <submittedName>
        <fullName evidence="1">Class I lanthipeptide</fullName>
    </submittedName>
</protein>
<dbReference type="RefSeq" id="WP_380917619.1">
    <property type="nucleotide sequence ID" value="NZ_JBHUPE010000001.1"/>
</dbReference>
<organism evidence="1 2">
    <name type="scientific">Sphingobacterium anhuiense</name>
    <dbReference type="NCBI Taxonomy" id="493780"/>
    <lineage>
        <taxon>Bacteria</taxon>
        <taxon>Pseudomonadati</taxon>
        <taxon>Bacteroidota</taxon>
        <taxon>Sphingobacteriia</taxon>
        <taxon>Sphingobacteriales</taxon>
        <taxon>Sphingobacteriaceae</taxon>
        <taxon>Sphingobacterium</taxon>
    </lineage>
</organism>
<dbReference type="NCBIfam" id="NF038153">
    <property type="entry name" value="lant_leader_L1a"/>
    <property type="match status" value="1"/>
</dbReference>
<name>A0ABW5YQM3_9SPHI</name>
<reference evidence="2" key="1">
    <citation type="journal article" date="2019" name="Int. J. Syst. Evol. Microbiol.">
        <title>The Global Catalogue of Microorganisms (GCM) 10K type strain sequencing project: providing services to taxonomists for standard genome sequencing and annotation.</title>
        <authorList>
            <consortium name="The Broad Institute Genomics Platform"/>
            <consortium name="The Broad Institute Genome Sequencing Center for Infectious Disease"/>
            <person name="Wu L."/>
            <person name="Ma J."/>
        </authorList>
    </citation>
    <scope>NUCLEOTIDE SEQUENCE [LARGE SCALE GENOMIC DNA]</scope>
    <source>
        <strain evidence="2">KCTC 22209</strain>
    </source>
</reference>
<evidence type="ECO:0000313" key="1">
    <source>
        <dbReference type="EMBL" id="MFD2902560.1"/>
    </source>
</evidence>
<comment type="caution">
    <text evidence="1">The sequence shown here is derived from an EMBL/GenBank/DDBJ whole genome shotgun (WGS) entry which is preliminary data.</text>
</comment>
<evidence type="ECO:0000313" key="2">
    <source>
        <dbReference type="Proteomes" id="UP001597509"/>
    </source>
</evidence>
<accession>A0ABW5YQM3</accession>